<dbReference type="AlphaFoldDB" id="A0A317YA04"/>
<protein>
    <recommendedName>
        <fullName evidence="2">ARM repeat superfamily protein</fullName>
    </recommendedName>
</protein>
<dbReference type="PANTHER" id="PTHR33115">
    <property type="entry name" value="ARM REPEAT SUPERFAMILY PROTEIN"/>
    <property type="match status" value="1"/>
</dbReference>
<accession>A0A317YA04</accession>
<dbReference type="InterPro" id="IPR011989">
    <property type="entry name" value="ARM-like"/>
</dbReference>
<sequence>MLDTFVGDKVPVAPSLLLPCRGPLENLMEALEVGDCETRERATRIVAALAAGDHLRRIDQFPRALHHMASLIQASDYRFPTATTAATEEPRQAAAASISKRGRIGLLYCTILSCINLPKVVFDEEKKDEDTLPSGGGPKQLISQGLLIVERLALHRANRAHMCNNNVLLSKLTAPLCSSHAFFLDTTAGAEHGHGSRSTEWVDMLATSLRIITRLVRAPGEASRGLRDGIASNAQAISNLSRVLEEDDDNNSFGPALKAAAVDILAELALPSSDRSAASRSRLGKADIIRGLWCIFLVQVDGGVDGSKTQGDEEQRQQDSTLRKKASEALAQMLSAELRHVAGRLTDMLAKSKVSPSRVRAARTLECLCSHISTEHGQPPGKDDAIEMLAKVLQLILLVPSESNKLETDVKGDEEQQEEEEEFLVALLSLAVVICDGMVDEHGFTCAAPKDMVSLVRKLEDIILQANNNNSNMFQCLPIVELTCQLVISMAQLKPMCIKDFTEHDFMDVLSESFKTLSDLDNCLVLFEADDRYQYIR</sequence>
<evidence type="ECO:0000313" key="1">
    <source>
        <dbReference type="EMBL" id="PWZ54542.1"/>
    </source>
</evidence>
<proteinExistence type="predicted"/>
<evidence type="ECO:0008006" key="2">
    <source>
        <dbReference type="Google" id="ProtNLM"/>
    </source>
</evidence>
<dbReference type="ExpressionAtlas" id="A0A317YA04">
    <property type="expression patterns" value="baseline and differential"/>
</dbReference>
<reference evidence="1" key="1">
    <citation type="journal article" date="2018" name="Nat. Genet.">
        <title>Extensive intraspecific gene order and gene structural variations between Mo17 and other maize genomes.</title>
        <authorList>
            <person name="Sun S."/>
            <person name="Zhou Y."/>
            <person name="Chen J."/>
            <person name="Shi J."/>
            <person name="Zhao H."/>
            <person name="Zhao H."/>
            <person name="Song W."/>
            <person name="Zhang M."/>
            <person name="Cui Y."/>
            <person name="Dong X."/>
            <person name="Liu H."/>
            <person name="Ma X."/>
            <person name="Jiao Y."/>
            <person name="Wang B."/>
            <person name="Wei X."/>
            <person name="Stein J.C."/>
            <person name="Glaubitz J.C."/>
            <person name="Lu F."/>
            <person name="Yu G."/>
            <person name="Liang C."/>
            <person name="Fengler K."/>
            <person name="Li B."/>
            <person name="Rafalski A."/>
            <person name="Schnable P.S."/>
            <person name="Ware D.H."/>
            <person name="Buckler E.S."/>
            <person name="Lai J."/>
        </authorList>
    </citation>
    <scope>NUCLEOTIDE SEQUENCE [LARGE SCALE GENOMIC DNA]</scope>
    <source>
        <tissue evidence="1">Seedling</tissue>
    </source>
</reference>
<name>A0A317YA04_MAIZE</name>
<dbReference type="PANTHER" id="PTHR33115:SF56">
    <property type="entry name" value="OS05G0239400 PROTEIN"/>
    <property type="match status" value="1"/>
</dbReference>
<dbReference type="Gene3D" id="1.25.10.10">
    <property type="entry name" value="Leucine-rich Repeat Variant"/>
    <property type="match status" value="1"/>
</dbReference>
<organism evidence="1">
    <name type="scientific">Zea mays</name>
    <name type="common">Maize</name>
    <dbReference type="NCBI Taxonomy" id="4577"/>
    <lineage>
        <taxon>Eukaryota</taxon>
        <taxon>Viridiplantae</taxon>
        <taxon>Streptophyta</taxon>
        <taxon>Embryophyta</taxon>
        <taxon>Tracheophyta</taxon>
        <taxon>Spermatophyta</taxon>
        <taxon>Magnoliopsida</taxon>
        <taxon>Liliopsida</taxon>
        <taxon>Poales</taxon>
        <taxon>Poaceae</taxon>
        <taxon>PACMAD clade</taxon>
        <taxon>Panicoideae</taxon>
        <taxon>Andropogonodae</taxon>
        <taxon>Andropogoneae</taxon>
        <taxon>Tripsacinae</taxon>
        <taxon>Zea</taxon>
    </lineage>
</organism>
<comment type="caution">
    <text evidence="1">The sequence shown here is derived from an EMBL/GenBank/DDBJ whole genome shotgun (WGS) entry which is preliminary data.</text>
</comment>
<dbReference type="EMBL" id="NCVQ01000001">
    <property type="protein sequence ID" value="PWZ54542.1"/>
    <property type="molecule type" value="Genomic_DNA"/>
</dbReference>
<gene>
    <name evidence="1" type="ORF">Zm00014a_017884</name>
</gene>
<dbReference type="SUPFAM" id="SSF48371">
    <property type="entry name" value="ARM repeat"/>
    <property type="match status" value="1"/>
</dbReference>
<dbReference type="InterPro" id="IPR016024">
    <property type="entry name" value="ARM-type_fold"/>
</dbReference>
<dbReference type="Proteomes" id="UP000251960">
    <property type="component" value="Chromosome 1"/>
</dbReference>